<dbReference type="Proteomes" id="UP001652626">
    <property type="component" value="Chromosome 12"/>
</dbReference>
<keyword evidence="3" id="KW-0551">Lipid droplet</keyword>
<reference evidence="6 7" key="1">
    <citation type="submission" date="2025-04" db="UniProtKB">
        <authorList>
            <consortium name="RefSeq"/>
        </authorList>
    </citation>
    <scope>IDENTIFICATION</scope>
    <source>
        <tissue evidence="6 7">Thorax</tissue>
    </source>
</reference>
<feature type="compositionally biased region" description="Basic and acidic residues" evidence="4">
    <location>
        <begin position="269"/>
        <end position="281"/>
    </location>
</feature>
<dbReference type="GeneID" id="113402442"/>
<feature type="compositionally biased region" description="Polar residues" evidence="4">
    <location>
        <begin position="295"/>
        <end position="304"/>
    </location>
</feature>
<sequence length="304" mass="32185">MATEVGSAPGMSQLQSVQKAMALPTVEAAVGQVGALYTKVKGAHSLLEWALSTAEASVTFAAATAAPYVAAPIAAGDARVAAAIDELERRMPLVAEQPKVIVETTKQAVFARLTPQLTKVYGARDVAEQRVKSLKELTWTKANALLSTAYGQKAMHSVDTGATYAMQILNHYLPPSQEETNGVGAEIVAAESDPALHTVQTVGRLSAVAARRVWANLAARVNALRDSGIELDVRRYVTALLAALHLAKVTSEQQQNDEAKNPKPQTEAEPAKSGHHSDAHHSAPTTTEKVKSTPEAKSNTSVNQ</sequence>
<evidence type="ECO:0000256" key="4">
    <source>
        <dbReference type="SAM" id="MobiDB-lite"/>
    </source>
</evidence>
<dbReference type="GO" id="GO:0010890">
    <property type="term" value="P:positive regulation of triglyceride storage"/>
    <property type="evidence" value="ECO:0007669"/>
    <property type="project" value="TreeGrafter"/>
</dbReference>
<evidence type="ECO:0000313" key="5">
    <source>
        <dbReference type="Proteomes" id="UP001652626"/>
    </source>
</evidence>
<dbReference type="PANTHER" id="PTHR14024:SF53">
    <property type="entry name" value="LIPID STORAGE DROPLETS SURFACE-BINDING PROTEIN 2"/>
    <property type="match status" value="1"/>
</dbReference>
<dbReference type="GO" id="GO:0019915">
    <property type="term" value="P:lipid storage"/>
    <property type="evidence" value="ECO:0007669"/>
    <property type="project" value="TreeGrafter"/>
</dbReference>
<gene>
    <name evidence="6 7" type="primary">LOC113402442</name>
</gene>
<dbReference type="CTD" id="32437"/>
<comment type="similarity">
    <text evidence="2">Belongs to the perilipin family.</text>
</comment>
<dbReference type="PANTHER" id="PTHR14024">
    <property type="entry name" value="PERILIPIN"/>
    <property type="match status" value="1"/>
</dbReference>
<dbReference type="GO" id="GO:0005811">
    <property type="term" value="C:lipid droplet"/>
    <property type="evidence" value="ECO:0007669"/>
    <property type="project" value="UniProtKB-SubCell"/>
</dbReference>
<evidence type="ECO:0000313" key="6">
    <source>
        <dbReference type="RefSeq" id="XP_026498480.1"/>
    </source>
</evidence>
<organism evidence="5 6">
    <name type="scientific">Vanessa tameamea</name>
    <name type="common">Kamehameha butterfly</name>
    <dbReference type="NCBI Taxonomy" id="334116"/>
    <lineage>
        <taxon>Eukaryota</taxon>
        <taxon>Metazoa</taxon>
        <taxon>Ecdysozoa</taxon>
        <taxon>Arthropoda</taxon>
        <taxon>Hexapoda</taxon>
        <taxon>Insecta</taxon>
        <taxon>Pterygota</taxon>
        <taxon>Neoptera</taxon>
        <taxon>Endopterygota</taxon>
        <taxon>Lepidoptera</taxon>
        <taxon>Glossata</taxon>
        <taxon>Ditrysia</taxon>
        <taxon>Papilionoidea</taxon>
        <taxon>Nymphalidae</taxon>
        <taxon>Nymphalinae</taxon>
        <taxon>Vanessa</taxon>
    </lineage>
</organism>
<dbReference type="RefSeq" id="XP_026498480.1">
    <property type="nucleotide sequence ID" value="XM_026642695.1"/>
</dbReference>
<dbReference type="Pfam" id="PF03036">
    <property type="entry name" value="Perilipin"/>
    <property type="match status" value="1"/>
</dbReference>
<evidence type="ECO:0000256" key="2">
    <source>
        <dbReference type="ARBA" id="ARBA00006311"/>
    </source>
</evidence>
<protein>
    <submittedName>
        <fullName evidence="6 7">Lipid storage droplets surface-binding protein 2 isoform X1</fullName>
    </submittedName>
</protein>
<feature type="region of interest" description="Disordered" evidence="4">
    <location>
        <begin position="250"/>
        <end position="304"/>
    </location>
</feature>
<dbReference type="AlphaFoldDB" id="A0A8B8IMZ4"/>
<dbReference type="OrthoDB" id="376826at2759"/>
<dbReference type="RefSeq" id="XP_026498481.1">
    <property type="nucleotide sequence ID" value="XM_026642696.1"/>
</dbReference>
<evidence type="ECO:0000256" key="1">
    <source>
        <dbReference type="ARBA" id="ARBA00004502"/>
    </source>
</evidence>
<evidence type="ECO:0000313" key="7">
    <source>
        <dbReference type="RefSeq" id="XP_026498481.1"/>
    </source>
</evidence>
<dbReference type="GO" id="GO:0005829">
    <property type="term" value="C:cytosol"/>
    <property type="evidence" value="ECO:0007669"/>
    <property type="project" value="TreeGrafter"/>
</dbReference>
<name>A0A8B8IMZ4_VANTA</name>
<dbReference type="InterPro" id="IPR004279">
    <property type="entry name" value="Perilipin"/>
</dbReference>
<proteinExistence type="inferred from homology"/>
<keyword evidence="5" id="KW-1185">Reference proteome</keyword>
<dbReference type="OMA" id="TCSPFGT"/>
<comment type="subcellular location">
    <subcellularLocation>
        <location evidence="1">Lipid droplet</location>
    </subcellularLocation>
</comment>
<evidence type="ECO:0000256" key="3">
    <source>
        <dbReference type="ARBA" id="ARBA00022677"/>
    </source>
</evidence>
<accession>A0A8B8IMZ4</accession>